<dbReference type="RefSeq" id="WP_044428584.1">
    <property type="nucleotide sequence ID" value="NZ_CM002918.1"/>
</dbReference>
<evidence type="ECO:0000313" key="2">
    <source>
        <dbReference type="Proteomes" id="UP000029801"/>
    </source>
</evidence>
<comment type="caution">
    <text evidence="1">The sequence shown here is derived from an EMBL/GenBank/DDBJ whole genome shotgun (WGS) entry which is preliminary data.</text>
</comment>
<protein>
    <submittedName>
        <fullName evidence="1">Uncharacterized protein</fullName>
    </submittedName>
</protein>
<gene>
    <name evidence="1" type="ORF">CMPG5300_0040</name>
</gene>
<sequence length="189" mass="22212">MTGFIDYVFFGLTKQQMEFKFSNNLRISQSPISKLKNTFISTNEFSRLRTIDDKNQRWKQLLTELDKFLNSTNINVKGLLATITNIQSLEQRSSIESRQHFWERISNNLATPEEIKSERKKQVDQRQISKRLVQNLMDYLGKQASYDETLSDEEWLQTQKEIYKRQKEITGLPSDSTIPSDLLNTILKP</sequence>
<dbReference type="AlphaFoldDB" id="A0AAW3FRD0"/>
<dbReference type="Proteomes" id="UP000029801">
    <property type="component" value="Chromosome"/>
</dbReference>
<evidence type="ECO:0000313" key="1">
    <source>
        <dbReference type="EMBL" id="KGH44073.1"/>
    </source>
</evidence>
<dbReference type="EMBL" id="AXZV01000001">
    <property type="protein sequence ID" value="KGH44073.1"/>
    <property type="molecule type" value="Genomic_DNA"/>
</dbReference>
<reference evidence="1 2" key="1">
    <citation type="journal article" date="2014" name="Genome Announc.">
        <title>Draft Genome Sequence of Lactobacillus plantarum CMPG5300, a Human Vaginal Isolate.</title>
        <authorList>
            <person name="Malik S."/>
            <person name="Siezen R.J."/>
            <person name="Renckens B."/>
            <person name="Vaneechoutte M."/>
            <person name="Vanderleyden J."/>
            <person name="Lebeer S."/>
        </authorList>
    </citation>
    <scope>NUCLEOTIDE SEQUENCE [LARGE SCALE GENOMIC DNA]</scope>
    <source>
        <strain evidence="1 2">CMPG5300</strain>
    </source>
</reference>
<name>A0AAW3FRD0_LACPN</name>
<proteinExistence type="predicted"/>
<organism evidence="1 2">
    <name type="scientific">Lactiplantibacillus plantarum CMPG5300</name>
    <dbReference type="NCBI Taxonomy" id="1304889"/>
    <lineage>
        <taxon>Bacteria</taxon>
        <taxon>Bacillati</taxon>
        <taxon>Bacillota</taxon>
        <taxon>Bacilli</taxon>
        <taxon>Lactobacillales</taxon>
        <taxon>Lactobacillaceae</taxon>
        <taxon>Lactiplantibacillus</taxon>
    </lineage>
</organism>
<accession>A0AAW3FRD0</accession>